<keyword evidence="2" id="KW-1185">Reference proteome</keyword>
<protein>
    <submittedName>
        <fullName evidence="1">AHH domain-containing protein</fullName>
    </submittedName>
</protein>
<dbReference type="EMBL" id="JAGSPB010000003">
    <property type="protein sequence ID" value="MBV7267205.1"/>
    <property type="molecule type" value="Genomic_DNA"/>
</dbReference>
<evidence type="ECO:0000313" key="1">
    <source>
        <dbReference type="EMBL" id="MBV7267205.1"/>
    </source>
</evidence>
<comment type="caution">
    <text evidence="1">The sequence shown here is derived from an EMBL/GenBank/DDBJ whole genome shotgun (WGS) entry which is preliminary data.</text>
</comment>
<dbReference type="Proteomes" id="UP000699975">
    <property type="component" value="Unassembled WGS sequence"/>
</dbReference>
<reference evidence="1 2" key="1">
    <citation type="submission" date="2021-04" db="EMBL/GenBank/DDBJ databases">
        <authorList>
            <person name="Pira H."/>
            <person name="Risdian C."/>
            <person name="Wink J."/>
        </authorList>
    </citation>
    <scope>NUCLEOTIDE SEQUENCE [LARGE SCALE GENOMIC DNA]</scope>
    <source>
        <strain evidence="1 2">WH131</strain>
    </source>
</reference>
<dbReference type="Pfam" id="PF14412">
    <property type="entry name" value="AHH"/>
    <property type="match status" value="1"/>
</dbReference>
<name>A0ABS6SQA6_9SPHN</name>
<gene>
    <name evidence="1" type="ORF">KCG45_13515</name>
</gene>
<organism evidence="1 2">
    <name type="scientific">Erythrobacter ani</name>
    <dbReference type="NCBI Taxonomy" id="2827235"/>
    <lineage>
        <taxon>Bacteria</taxon>
        <taxon>Pseudomonadati</taxon>
        <taxon>Pseudomonadota</taxon>
        <taxon>Alphaproteobacteria</taxon>
        <taxon>Sphingomonadales</taxon>
        <taxon>Erythrobacteraceae</taxon>
        <taxon>Erythrobacter/Porphyrobacter group</taxon>
        <taxon>Erythrobacter</taxon>
    </lineage>
</organism>
<evidence type="ECO:0000313" key="2">
    <source>
        <dbReference type="Proteomes" id="UP000699975"/>
    </source>
</evidence>
<dbReference type="InterPro" id="IPR032871">
    <property type="entry name" value="AHH_dom_containing"/>
</dbReference>
<proteinExistence type="predicted"/>
<sequence length="160" mass="18594">MPFKTVNRRLSANYDPSLQRHHILPKQLLSYRYFGAMFDEIGRANVGFDDFRSNGLLLPATESATLRTGLPLHRGPHRRYNEIVIERVGSVERRWAQVRLADPAAALCEAIFRLTLLQSALRRRLLTEQRRFVLNRKDPLGTGFDFRELDAMAETLWRET</sequence>
<accession>A0ABS6SQA6</accession>